<sequence length="201" mass="23041">MVGRIRTTNCLFGQMSQLPTWEEISQPTLFSYTTFPHNFIHFPQFPPTSSPEWVSERGPYIFPLRVAQKNQTSLLQCVFCSGESSGRVGQWDFGFQTLFAPARAVGFEGCSRGDDGRGRCIFGLIAWSFWPVRDPLRRRTELDVVADKMGVQQGQPRLGEMETSKVWKLGKMDEIGRKRGVRKQCWLTYFLPGWQLTHLAK</sequence>
<evidence type="ECO:0000313" key="1">
    <source>
        <dbReference type="EMBL" id="KAL2541695.1"/>
    </source>
</evidence>
<accession>A0ABD1VWB0</accession>
<gene>
    <name evidence="1" type="ORF">Adt_02673</name>
</gene>
<organism evidence="1 2">
    <name type="scientific">Abeliophyllum distichum</name>
    <dbReference type="NCBI Taxonomy" id="126358"/>
    <lineage>
        <taxon>Eukaryota</taxon>
        <taxon>Viridiplantae</taxon>
        <taxon>Streptophyta</taxon>
        <taxon>Embryophyta</taxon>
        <taxon>Tracheophyta</taxon>
        <taxon>Spermatophyta</taxon>
        <taxon>Magnoliopsida</taxon>
        <taxon>eudicotyledons</taxon>
        <taxon>Gunneridae</taxon>
        <taxon>Pentapetalae</taxon>
        <taxon>asterids</taxon>
        <taxon>lamiids</taxon>
        <taxon>Lamiales</taxon>
        <taxon>Oleaceae</taxon>
        <taxon>Forsythieae</taxon>
        <taxon>Abeliophyllum</taxon>
    </lineage>
</organism>
<evidence type="ECO:0000313" key="2">
    <source>
        <dbReference type="Proteomes" id="UP001604336"/>
    </source>
</evidence>
<protein>
    <submittedName>
        <fullName evidence="1">Uncharacterized protein</fullName>
    </submittedName>
</protein>
<reference evidence="2" key="1">
    <citation type="submission" date="2024-07" db="EMBL/GenBank/DDBJ databases">
        <title>Two chromosome-level genome assemblies of Korean endemic species Abeliophyllum distichum and Forsythia ovata (Oleaceae).</title>
        <authorList>
            <person name="Jang H."/>
        </authorList>
    </citation>
    <scope>NUCLEOTIDE SEQUENCE [LARGE SCALE GENOMIC DNA]</scope>
</reference>
<comment type="caution">
    <text evidence="1">The sequence shown here is derived from an EMBL/GenBank/DDBJ whole genome shotgun (WGS) entry which is preliminary data.</text>
</comment>
<keyword evidence="2" id="KW-1185">Reference proteome</keyword>
<proteinExistence type="predicted"/>
<dbReference type="AlphaFoldDB" id="A0ABD1VWB0"/>
<dbReference type="Proteomes" id="UP001604336">
    <property type="component" value="Unassembled WGS sequence"/>
</dbReference>
<name>A0ABD1VWB0_9LAMI</name>
<dbReference type="EMBL" id="JBFOLK010000001">
    <property type="protein sequence ID" value="KAL2541695.1"/>
    <property type="molecule type" value="Genomic_DNA"/>
</dbReference>